<evidence type="ECO:0000313" key="3">
    <source>
        <dbReference type="Proteomes" id="UP000464452"/>
    </source>
</evidence>
<dbReference type="EMBL" id="CP048617">
    <property type="protein sequence ID" value="QIB28142.1"/>
    <property type="molecule type" value="Genomic_DNA"/>
</dbReference>
<protein>
    <submittedName>
        <fullName evidence="2">DUF3343 domain-containing protein</fullName>
    </submittedName>
</protein>
<reference evidence="2 3" key="1">
    <citation type="submission" date="2020-02" db="EMBL/GenBank/DDBJ databases">
        <title>Thermophilic hydrogen producing bacteria, Caloranaerobacter azorensis.</title>
        <authorList>
            <person name="Baek K."/>
        </authorList>
    </citation>
    <scope>NUCLEOTIDE SEQUENCE [LARGE SCALE GENOMIC DNA]</scope>
    <source>
        <strain evidence="2 3">T3-1</strain>
    </source>
</reference>
<dbReference type="Proteomes" id="UP000464452">
    <property type="component" value="Chromosome"/>
</dbReference>
<dbReference type="RefSeq" id="WP_083599471.1">
    <property type="nucleotide sequence ID" value="NZ_CP048617.1"/>
</dbReference>
<dbReference type="KEGG" id="cazo:G3A45_03770"/>
<evidence type="ECO:0000259" key="1">
    <source>
        <dbReference type="Pfam" id="PF11823"/>
    </source>
</evidence>
<accession>A0A6P1YGR5</accession>
<proteinExistence type="predicted"/>
<name>A0A6P1YGR5_9FIRM</name>
<evidence type="ECO:0000313" key="2">
    <source>
        <dbReference type="EMBL" id="QIB28142.1"/>
    </source>
</evidence>
<feature type="domain" description="Putative Se/S carrier protein-like" evidence="1">
    <location>
        <begin position="13"/>
        <end position="82"/>
    </location>
</feature>
<organism evidence="2 3">
    <name type="scientific">Caloranaerobacter azorensis</name>
    <dbReference type="NCBI Taxonomy" id="116090"/>
    <lineage>
        <taxon>Bacteria</taxon>
        <taxon>Bacillati</taxon>
        <taxon>Bacillota</taxon>
        <taxon>Tissierellia</taxon>
        <taxon>Tissierellales</taxon>
        <taxon>Thermohalobacteraceae</taxon>
        <taxon>Caloranaerobacter</taxon>
    </lineage>
</organism>
<gene>
    <name evidence="2" type="ORF">G3A45_03770</name>
</gene>
<dbReference type="AlphaFoldDB" id="A0A6P1YGR5"/>
<dbReference type="InterPro" id="IPR021778">
    <property type="entry name" value="Se/S_carrier-like"/>
</dbReference>
<dbReference type="Pfam" id="PF11823">
    <property type="entry name" value="Se_S_carrier"/>
    <property type="match status" value="1"/>
</dbReference>
<sequence>MITKRKYFKNDKYYIAVFDTKNNAIQLYYILEKKGINKFQLISTPCQLSFGCSYSIKFNNIEDFEILNREAVKYKKHICKVYRVERINGKKQIKQVKGII</sequence>